<reference evidence="10 11" key="1">
    <citation type="submission" date="2020-08" db="EMBL/GenBank/DDBJ databases">
        <title>Aphidius gifuensis genome sequencing and assembly.</title>
        <authorList>
            <person name="Du Z."/>
        </authorList>
    </citation>
    <scope>NUCLEOTIDE SEQUENCE [LARGE SCALE GENOMIC DNA]</scope>
    <source>
        <strain evidence="10">YNYX2018</strain>
        <tissue evidence="10">Adults</tissue>
    </source>
</reference>
<evidence type="ECO:0000256" key="8">
    <source>
        <dbReference type="ARBA" id="ARBA00023288"/>
    </source>
</evidence>
<evidence type="ECO:0008006" key="12">
    <source>
        <dbReference type="Google" id="ProtNLM"/>
    </source>
</evidence>
<evidence type="ECO:0000256" key="1">
    <source>
        <dbReference type="ARBA" id="ARBA00004589"/>
    </source>
</evidence>
<dbReference type="PANTHER" id="PTHR33562:SF20">
    <property type="entry name" value="PROTEIN QUIVER"/>
    <property type="match status" value="1"/>
</dbReference>
<dbReference type="InterPro" id="IPR031424">
    <property type="entry name" value="QVR-like"/>
</dbReference>
<dbReference type="InterPro" id="IPR050975">
    <property type="entry name" value="Sleep_regulator"/>
</dbReference>
<keyword evidence="4 9" id="KW-0732">Signal</keyword>
<dbReference type="GO" id="GO:0032222">
    <property type="term" value="P:regulation of synaptic transmission, cholinergic"/>
    <property type="evidence" value="ECO:0007669"/>
    <property type="project" value="InterPro"/>
</dbReference>
<evidence type="ECO:0000256" key="3">
    <source>
        <dbReference type="ARBA" id="ARBA00022692"/>
    </source>
</evidence>
<accession>A0A834XXW6</accession>
<dbReference type="PANTHER" id="PTHR33562">
    <property type="entry name" value="ATILLA, ISOFORM B-RELATED-RELATED"/>
    <property type="match status" value="1"/>
</dbReference>
<dbReference type="GO" id="GO:0030431">
    <property type="term" value="P:sleep"/>
    <property type="evidence" value="ECO:0007669"/>
    <property type="project" value="InterPro"/>
</dbReference>
<dbReference type="OrthoDB" id="6582325at2759"/>
<dbReference type="SUPFAM" id="SSF57302">
    <property type="entry name" value="Snake toxin-like"/>
    <property type="match status" value="1"/>
</dbReference>
<keyword evidence="11" id="KW-1185">Reference proteome</keyword>
<dbReference type="GO" id="GO:0098552">
    <property type="term" value="C:side of membrane"/>
    <property type="evidence" value="ECO:0007669"/>
    <property type="project" value="UniProtKB-KW"/>
</dbReference>
<feature type="chain" id="PRO_5032953024" description="Odorant-binding protein" evidence="9">
    <location>
        <begin position="27"/>
        <end position="120"/>
    </location>
</feature>
<evidence type="ECO:0000256" key="5">
    <source>
        <dbReference type="ARBA" id="ARBA00022989"/>
    </source>
</evidence>
<feature type="signal peptide" evidence="9">
    <location>
        <begin position="1"/>
        <end position="26"/>
    </location>
</feature>
<evidence type="ECO:0000256" key="2">
    <source>
        <dbReference type="ARBA" id="ARBA00022622"/>
    </source>
</evidence>
<keyword evidence="5" id="KW-1133">Transmembrane helix</keyword>
<proteinExistence type="predicted"/>
<comment type="subcellular location">
    <subcellularLocation>
        <location evidence="1">Membrane</location>
        <topology evidence="1">Lipid-anchor</topology>
        <topology evidence="1">GPI-anchor</topology>
    </subcellularLocation>
</comment>
<dbReference type="Proteomes" id="UP000639338">
    <property type="component" value="Unassembled WGS sequence"/>
</dbReference>
<evidence type="ECO:0000313" key="11">
    <source>
        <dbReference type="Proteomes" id="UP000639338"/>
    </source>
</evidence>
<keyword evidence="7" id="KW-0325">Glycoprotein</keyword>
<keyword evidence="8" id="KW-0449">Lipoprotein</keyword>
<evidence type="ECO:0000313" key="10">
    <source>
        <dbReference type="EMBL" id="KAF7992836.1"/>
    </source>
</evidence>
<dbReference type="AlphaFoldDB" id="A0A834XXW6"/>
<keyword evidence="3" id="KW-0812">Transmembrane</keyword>
<evidence type="ECO:0000256" key="9">
    <source>
        <dbReference type="SAM" id="SignalP"/>
    </source>
</evidence>
<gene>
    <name evidence="10" type="ORF">HCN44_005180</name>
</gene>
<dbReference type="Pfam" id="PF17064">
    <property type="entry name" value="QVR"/>
    <property type="match status" value="1"/>
</dbReference>
<evidence type="ECO:0000256" key="6">
    <source>
        <dbReference type="ARBA" id="ARBA00023136"/>
    </source>
</evidence>
<evidence type="ECO:0000256" key="7">
    <source>
        <dbReference type="ARBA" id="ARBA00023180"/>
    </source>
</evidence>
<dbReference type="InterPro" id="IPR045860">
    <property type="entry name" value="Snake_toxin-like_sf"/>
</dbReference>
<name>A0A834XXW6_APHGI</name>
<organism evidence="10 11">
    <name type="scientific">Aphidius gifuensis</name>
    <name type="common">Parasitoid wasp</name>
    <dbReference type="NCBI Taxonomy" id="684658"/>
    <lineage>
        <taxon>Eukaryota</taxon>
        <taxon>Metazoa</taxon>
        <taxon>Ecdysozoa</taxon>
        <taxon>Arthropoda</taxon>
        <taxon>Hexapoda</taxon>
        <taxon>Insecta</taxon>
        <taxon>Pterygota</taxon>
        <taxon>Neoptera</taxon>
        <taxon>Endopterygota</taxon>
        <taxon>Hymenoptera</taxon>
        <taxon>Apocrita</taxon>
        <taxon>Ichneumonoidea</taxon>
        <taxon>Braconidae</taxon>
        <taxon>Aphidiinae</taxon>
        <taxon>Aphidius</taxon>
    </lineage>
</organism>
<dbReference type="EMBL" id="JACMRX010000003">
    <property type="protein sequence ID" value="KAF7992836.1"/>
    <property type="molecule type" value="Genomic_DNA"/>
</dbReference>
<comment type="caution">
    <text evidence="10">The sequence shown here is derived from an EMBL/GenBank/DDBJ whole genome shotgun (WGS) entry which is preliminary data.</text>
</comment>
<evidence type="ECO:0000256" key="4">
    <source>
        <dbReference type="ARBA" id="ARBA00022729"/>
    </source>
</evidence>
<sequence>MAKISSCFQAVFLVFLLSTVFSKVESLSCYQCNDSIDDWGCQWGLKKISLEAYLKKCESDNENACYTFISEVNEKQMIERGCAPKESVFKACKDLLSMNEKQIKECSYCDSHDGCNYSSS</sequence>
<keyword evidence="6" id="KW-0472">Membrane</keyword>
<keyword evidence="2" id="KW-0336">GPI-anchor</keyword>
<protein>
    <recommendedName>
        <fullName evidence="12">Odorant-binding protein</fullName>
    </recommendedName>
</protein>